<name>A0A0R1X6P0_9LACO</name>
<reference evidence="2 3" key="1">
    <citation type="journal article" date="2015" name="Genome Announc.">
        <title>Expanding the biotechnology potential of lactobacilli through comparative genomics of 213 strains and associated genera.</title>
        <authorList>
            <person name="Sun Z."/>
            <person name="Harris H.M."/>
            <person name="McCann A."/>
            <person name="Guo C."/>
            <person name="Argimon S."/>
            <person name="Zhang W."/>
            <person name="Yang X."/>
            <person name="Jeffery I.B."/>
            <person name="Cooney J.C."/>
            <person name="Kagawa T.F."/>
            <person name="Liu W."/>
            <person name="Song Y."/>
            <person name="Salvetti E."/>
            <person name="Wrobel A."/>
            <person name="Rasinkangas P."/>
            <person name="Parkhill J."/>
            <person name="Rea M.C."/>
            <person name="O'Sullivan O."/>
            <person name="Ritari J."/>
            <person name="Douillard F.P."/>
            <person name="Paul Ross R."/>
            <person name="Yang R."/>
            <person name="Briner A.E."/>
            <person name="Felis G.E."/>
            <person name="de Vos W.M."/>
            <person name="Barrangou R."/>
            <person name="Klaenhammer T.R."/>
            <person name="Caufield P.W."/>
            <person name="Cui Y."/>
            <person name="Zhang H."/>
            <person name="O'Toole P.W."/>
        </authorList>
    </citation>
    <scope>NUCLEOTIDE SEQUENCE [LARGE SCALE GENOMIC DNA]</scope>
    <source>
        <strain evidence="2 3">DSM 16991</strain>
    </source>
</reference>
<feature type="transmembrane region" description="Helical" evidence="1">
    <location>
        <begin position="36"/>
        <end position="57"/>
    </location>
</feature>
<evidence type="ECO:0008006" key="4">
    <source>
        <dbReference type="Google" id="ProtNLM"/>
    </source>
</evidence>
<dbReference type="eggNOG" id="ENOG5032KSN">
    <property type="taxonomic scope" value="Bacteria"/>
</dbReference>
<keyword evidence="1" id="KW-0472">Membrane</keyword>
<protein>
    <recommendedName>
        <fullName evidence="4">DUF805 domain-containing protein</fullName>
    </recommendedName>
</protein>
<proteinExistence type="predicted"/>
<keyword evidence="1" id="KW-0812">Transmembrane</keyword>
<dbReference type="InterPro" id="IPR008523">
    <property type="entry name" value="DUF805"/>
</dbReference>
<dbReference type="RefSeq" id="WP_027829712.1">
    <property type="nucleotide sequence ID" value="NZ_AZFW01000103.1"/>
</dbReference>
<accession>A0A0R1X6P0</accession>
<feature type="transmembrane region" description="Helical" evidence="1">
    <location>
        <begin position="77"/>
        <end position="102"/>
    </location>
</feature>
<sequence length="161" mass="18149">MMTTQNKTQPVNFIQAMKLFYTRAFDYSGRSSLSEYWWSVLGALLIMTIPTMLFAWASGNADTTTGNLWLVMVPEAWHNAPIWTGIFIIAFVMAVVPMMALIVRRFHDVGLSTWWGVLLGIVPYVVNASQIFRRNGIVLIVILIASMLDLYIICKPSAPTE</sequence>
<feature type="transmembrane region" description="Helical" evidence="1">
    <location>
        <begin position="109"/>
        <end position="126"/>
    </location>
</feature>
<dbReference type="OrthoDB" id="2295956at2"/>
<gene>
    <name evidence="2" type="ORF">FC91_GL000627</name>
</gene>
<feature type="transmembrane region" description="Helical" evidence="1">
    <location>
        <begin position="132"/>
        <end position="154"/>
    </location>
</feature>
<organism evidence="2 3">
    <name type="scientific">Schleiferilactobacillus harbinensis DSM 16991</name>
    <dbReference type="NCBI Taxonomy" id="1122147"/>
    <lineage>
        <taxon>Bacteria</taxon>
        <taxon>Bacillati</taxon>
        <taxon>Bacillota</taxon>
        <taxon>Bacilli</taxon>
        <taxon>Lactobacillales</taxon>
        <taxon>Lactobacillaceae</taxon>
        <taxon>Schleiferilactobacillus</taxon>
    </lineage>
</organism>
<evidence type="ECO:0000313" key="3">
    <source>
        <dbReference type="Proteomes" id="UP000050949"/>
    </source>
</evidence>
<dbReference type="EMBL" id="AZFW01000103">
    <property type="protein sequence ID" value="KRM25712.1"/>
    <property type="molecule type" value="Genomic_DNA"/>
</dbReference>
<evidence type="ECO:0000313" key="2">
    <source>
        <dbReference type="EMBL" id="KRM25712.1"/>
    </source>
</evidence>
<keyword evidence="1" id="KW-1133">Transmembrane helix</keyword>
<dbReference type="Pfam" id="PF05656">
    <property type="entry name" value="DUF805"/>
    <property type="match status" value="1"/>
</dbReference>
<comment type="caution">
    <text evidence="2">The sequence shown here is derived from an EMBL/GenBank/DDBJ whole genome shotgun (WGS) entry which is preliminary data.</text>
</comment>
<dbReference type="AlphaFoldDB" id="A0A0R1X6P0"/>
<evidence type="ECO:0000256" key="1">
    <source>
        <dbReference type="SAM" id="Phobius"/>
    </source>
</evidence>
<dbReference type="PATRIC" id="fig|1122147.4.peg.649"/>
<dbReference type="Proteomes" id="UP000050949">
    <property type="component" value="Unassembled WGS sequence"/>
</dbReference>
<dbReference type="GO" id="GO:0016020">
    <property type="term" value="C:membrane"/>
    <property type="evidence" value="ECO:0007669"/>
    <property type="project" value="InterPro"/>
</dbReference>